<sequence>YIQQTIQISAILKWSHSIYANLIYIALDCCEDDTNTAIELLHEFEKWKCQDNNEQKYKKRANKFLERRCCDHSVNLFSIFLCEGFKGLTAVESATIYTIHNGLPIVENDKKINQNKN</sequence>
<evidence type="ECO:0000313" key="2">
    <source>
        <dbReference type="Proteomes" id="UP000023152"/>
    </source>
</evidence>
<name>X6LR97_RETFI</name>
<dbReference type="AlphaFoldDB" id="X6LR97"/>
<feature type="non-terminal residue" evidence="1">
    <location>
        <position position="1"/>
    </location>
</feature>
<reference evidence="1 2" key="1">
    <citation type="journal article" date="2013" name="Curr. Biol.">
        <title>The Genome of the Foraminiferan Reticulomyxa filosa.</title>
        <authorList>
            <person name="Glockner G."/>
            <person name="Hulsmann N."/>
            <person name="Schleicher M."/>
            <person name="Noegel A.A."/>
            <person name="Eichinger L."/>
            <person name="Gallinger C."/>
            <person name="Pawlowski J."/>
            <person name="Sierra R."/>
            <person name="Euteneuer U."/>
            <person name="Pillet L."/>
            <person name="Moustafa A."/>
            <person name="Platzer M."/>
            <person name="Groth M."/>
            <person name="Szafranski K."/>
            <person name="Schliwa M."/>
        </authorList>
    </citation>
    <scope>NUCLEOTIDE SEQUENCE [LARGE SCALE GENOMIC DNA]</scope>
</reference>
<gene>
    <name evidence="1" type="ORF">RFI_33501</name>
</gene>
<accession>X6LR97</accession>
<dbReference type="EMBL" id="ASPP01031398">
    <property type="protein sequence ID" value="ETO03901.1"/>
    <property type="molecule type" value="Genomic_DNA"/>
</dbReference>
<keyword evidence="2" id="KW-1185">Reference proteome</keyword>
<dbReference type="Proteomes" id="UP000023152">
    <property type="component" value="Unassembled WGS sequence"/>
</dbReference>
<comment type="caution">
    <text evidence="1">The sequence shown here is derived from an EMBL/GenBank/DDBJ whole genome shotgun (WGS) entry which is preliminary data.</text>
</comment>
<organism evidence="1 2">
    <name type="scientific">Reticulomyxa filosa</name>
    <dbReference type="NCBI Taxonomy" id="46433"/>
    <lineage>
        <taxon>Eukaryota</taxon>
        <taxon>Sar</taxon>
        <taxon>Rhizaria</taxon>
        <taxon>Retaria</taxon>
        <taxon>Foraminifera</taxon>
        <taxon>Monothalamids</taxon>
        <taxon>Reticulomyxidae</taxon>
        <taxon>Reticulomyxa</taxon>
    </lineage>
</organism>
<evidence type="ECO:0000313" key="1">
    <source>
        <dbReference type="EMBL" id="ETO03901.1"/>
    </source>
</evidence>
<protein>
    <submittedName>
        <fullName evidence="1">Uncharacterized protein</fullName>
    </submittedName>
</protein>
<proteinExistence type="predicted"/>